<keyword evidence="3" id="KW-1185">Reference proteome</keyword>
<dbReference type="PANTHER" id="PTHR43032:SF2">
    <property type="entry name" value="BLL0505 PROTEIN"/>
    <property type="match status" value="1"/>
</dbReference>
<reference evidence="2" key="2">
    <citation type="submission" date="2023-01" db="EMBL/GenBank/DDBJ databases">
        <authorList>
            <person name="Sun Q."/>
            <person name="Evtushenko L."/>
        </authorList>
    </citation>
    <scope>NUCLEOTIDE SEQUENCE</scope>
    <source>
        <strain evidence="2">VKM B-2484</strain>
    </source>
</reference>
<protein>
    <recommendedName>
        <fullName evidence="1">Oxidoreductase molybdopterin-binding domain-containing protein</fullName>
    </recommendedName>
</protein>
<feature type="domain" description="Oxidoreductase molybdopterin-binding" evidence="1">
    <location>
        <begin position="110"/>
        <end position="252"/>
    </location>
</feature>
<evidence type="ECO:0000259" key="1">
    <source>
        <dbReference type="Pfam" id="PF00174"/>
    </source>
</evidence>
<name>A0A9W6J7M8_9HYPH</name>
<accession>A0A9W6J7M8</accession>
<sequence>MSILRRPTSLFRPRRGPDQSLLTEHRALIEDIDRRKLLRGAVSLGALSMLTGCNIAEQSQVQSALRTVSSFNDWVQARIFDPNKLAPTYSVDQVVKPPRFNAYYEIEDVKPVDLASWKLELSGLIADKRPWSLDQIYAFPEQEEIIKHICVEGWDYIGQWSGPNLRQFLTRIGADLTAKYVAFHGQDDYMESIDMASALHPQTILATKYAGEPITDPFGAPLRLRTAVKLGFKNPKWVRAIEVTNTYQEGFWEKQGFNWFSGL</sequence>
<dbReference type="RefSeq" id="WP_213368036.1">
    <property type="nucleotide sequence ID" value="NZ_BSFJ01000012.1"/>
</dbReference>
<evidence type="ECO:0000313" key="3">
    <source>
        <dbReference type="Proteomes" id="UP001143370"/>
    </source>
</evidence>
<proteinExistence type="predicted"/>
<dbReference type="Proteomes" id="UP001143370">
    <property type="component" value="Unassembled WGS sequence"/>
</dbReference>
<dbReference type="AlphaFoldDB" id="A0A9W6J7M8"/>
<evidence type="ECO:0000313" key="2">
    <source>
        <dbReference type="EMBL" id="GLK72316.1"/>
    </source>
</evidence>
<dbReference type="SUPFAM" id="SSF56524">
    <property type="entry name" value="Oxidoreductase molybdopterin-binding domain"/>
    <property type="match status" value="1"/>
</dbReference>
<gene>
    <name evidence="2" type="ORF">GCM10017643_24320</name>
</gene>
<reference evidence="2" key="1">
    <citation type="journal article" date="2014" name="Int. J. Syst. Evol. Microbiol.">
        <title>Complete genome sequence of Corynebacterium casei LMG S-19264T (=DSM 44701T), isolated from a smear-ripened cheese.</title>
        <authorList>
            <consortium name="US DOE Joint Genome Institute (JGI-PGF)"/>
            <person name="Walter F."/>
            <person name="Albersmeier A."/>
            <person name="Kalinowski J."/>
            <person name="Ruckert C."/>
        </authorList>
    </citation>
    <scope>NUCLEOTIDE SEQUENCE</scope>
    <source>
        <strain evidence="2">VKM B-2484</strain>
    </source>
</reference>
<dbReference type="InterPro" id="IPR036374">
    <property type="entry name" value="OxRdtase_Mopterin-bd_sf"/>
</dbReference>
<comment type="caution">
    <text evidence="2">The sequence shown here is derived from an EMBL/GenBank/DDBJ whole genome shotgun (WGS) entry which is preliminary data.</text>
</comment>
<dbReference type="EMBL" id="BSFJ01000012">
    <property type="protein sequence ID" value="GLK72316.1"/>
    <property type="molecule type" value="Genomic_DNA"/>
</dbReference>
<organism evidence="2 3">
    <name type="scientific">Ancylobacter dichloromethanicus</name>
    <dbReference type="NCBI Taxonomy" id="518825"/>
    <lineage>
        <taxon>Bacteria</taxon>
        <taxon>Pseudomonadati</taxon>
        <taxon>Pseudomonadota</taxon>
        <taxon>Alphaproteobacteria</taxon>
        <taxon>Hyphomicrobiales</taxon>
        <taxon>Xanthobacteraceae</taxon>
        <taxon>Ancylobacter</taxon>
    </lineage>
</organism>
<dbReference type="PANTHER" id="PTHR43032">
    <property type="entry name" value="PROTEIN-METHIONINE-SULFOXIDE REDUCTASE"/>
    <property type="match status" value="1"/>
</dbReference>
<dbReference type="Pfam" id="PF00174">
    <property type="entry name" value="Oxidored_molyb"/>
    <property type="match status" value="1"/>
</dbReference>
<dbReference type="InterPro" id="IPR000572">
    <property type="entry name" value="OxRdtase_Mopterin-bd_dom"/>
</dbReference>
<dbReference type="Gene3D" id="3.90.420.10">
    <property type="entry name" value="Oxidoreductase, molybdopterin-binding domain"/>
    <property type="match status" value="1"/>
</dbReference>